<evidence type="ECO:0000313" key="3">
    <source>
        <dbReference type="EMBL" id="KJH46387.1"/>
    </source>
</evidence>
<feature type="compositionally biased region" description="Basic and acidic residues" evidence="2">
    <location>
        <begin position="445"/>
        <end position="479"/>
    </location>
</feature>
<proteinExistence type="predicted"/>
<dbReference type="AlphaFoldDB" id="A0A0D8XRK2"/>
<protein>
    <submittedName>
        <fullName evidence="3">Uncharacterized protein</fullName>
    </submittedName>
</protein>
<evidence type="ECO:0000313" key="4">
    <source>
        <dbReference type="Proteomes" id="UP000053766"/>
    </source>
</evidence>
<evidence type="ECO:0000256" key="1">
    <source>
        <dbReference type="SAM" id="Coils"/>
    </source>
</evidence>
<gene>
    <name evidence="3" type="ORF">DICVIV_07555</name>
</gene>
<name>A0A0D8XRK2_DICVI</name>
<evidence type="ECO:0000256" key="2">
    <source>
        <dbReference type="SAM" id="MobiDB-lite"/>
    </source>
</evidence>
<feature type="coiled-coil region" evidence="1">
    <location>
        <begin position="58"/>
        <end position="85"/>
    </location>
</feature>
<feature type="region of interest" description="Disordered" evidence="2">
    <location>
        <begin position="242"/>
        <end position="266"/>
    </location>
</feature>
<reference evidence="3 4" key="1">
    <citation type="submission" date="2013-11" db="EMBL/GenBank/DDBJ databases">
        <title>Draft genome of the bovine lungworm Dictyocaulus viviparus.</title>
        <authorList>
            <person name="Mitreva M."/>
        </authorList>
    </citation>
    <scope>NUCLEOTIDE SEQUENCE [LARGE SCALE GENOMIC DNA]</scope>
    <source>
        <strain evidence="3 4">HannoverDv2000</strain>
    </source>
</reference>
<keyword evidence="4" id="KW-1185">Reference proteome</keyword>
<feature type="compositionally biased region" description="Basic and acidic residues" evidence="2">
    <location>
        <begin position="489"/>
        <end position="511"/>
    </location>
</feature>
<feature type="compositionally biased region" description="Polar residues" evidence="2">
    <location>
        <begin position="512"/>
        <end position="524"/>
    </location>
</feature>
<keyword evidence="1" id="KW-0175">Coiled coil</keyword>
<dbReference type="Proteomes" id="UP000053766">
    <property type="component" value="Unassembled WGS sequence"/>
</dbReference>
<feature type="region of interest" description="Disordered" evidence="2">
    <location>
        <begin position="383"/>
        <end position="409"/>
    </location>
</feature>
<dbReference type="OrthoDB" id="5855762at2759"/>
<sequence>MTHSRLNDDNSVLGDDHWIFEQLGSPEKQSGQTTSFHTVGESVDQIRRDFDEKLQIYADNMRKLIITARKEIKDLKSENNTLKQKLHASGLIECPACLFRFKPEQEHHVLPKYIKVYRGKLSLEIDFFSLSDMSEWLTLNKLDKNVDGLPTMMPCEDKKPDLTSTGSILCKVIKEKKEKANKIIISTRPRDNSNRTSGAENTTTPKTNAEVGANSATLLKTHSLERSVNKLLEYKSEDVKELFAPSNSEQSDEKESSMKQCRGRKTEKNELFDNSAVCANKTSTSATGNLSNSISQRMSNNCNCHKVSPYQNCPCDLNRKEAENKISSTKLLHSSREKEYEFHDSFVKCAQKTSRNNDCVISCQRQRCERILGSMELVSDKYPTQAKNEENDTKCESRRRISGKENSANTREKMEKYYCDKLSRSGTSYSFSDIKANNVERKRDKIEAQRNCTQRREASKHSEIHSSESHFEDGHRRSDVYGTRYGATKRSDTRDKIHSKEDVSHRYRPSKETNGTGNRNSLSMLKQKRGFTRDSRNKCSVAPVLSSNRKRTNMCSSSTHRNSDTTSRRHSPRSKRRKHSLSSPIQSDEEIVCETASISSSDLIVVDEEEVEDGEIVE</sequence>
<feature type="region of interest" description="Disordered" evidence="2">
    <location>
        <begin position="186"/>
        <end position="211"/>
    </location>
</feature>
<accession>A0A0D8XRK2</accession>
<organism evidence="3 4">
    <name type="scientific">Dictyocaulus viviparus</name>
    <name type="common">Bovine lungworm</name>
    <dbReference type="NCBI Taxonomy" id="29172"/>
    <lineage>
        <taxon>Eukaryota</taxon>
        <taxon>Metazoa</taxon>
        <taxon>Ecdysozoa</taxon>
        <taxon>Nematoda</taxon>
        <taxon>Chromadorea</taxon>
        <taxon>Rhabditida</taxon>
        <taxon>Rhabditina</taxon>
        <taxon>Rhabditomorpha</taxon>
        <taxon>Strongyloidea</taxon>
        <taxon>Metastrongylidae</taxon>
        <taxon>Dictyocaulus</taxon>
    </lineage>
</organism>
<feature type="compositionally biased region" description="Basic and acidic residues" evidence="2">
    <location>
        <begin position="387"/>
        <end position="403"/>
    </location>
</feature>
<feature type="compositionally biased region" description="Polar residues" evidence="2">
    <location>
        <begin position="194"/>
        <end position="207"/>
    </location>
</feature>
<feature type="compositionally biased region" description="Basic residues" evidence="2">
    <location>
        <begin position="568"/>
        <end position="580"/>
    </location>
</feature>
<dbReference type="EMBL" id="KN716355">
    <property type="protein sequence ID" value="KJH46387.1"/>
    <property type="molecule type" value="Genomic_DNA"/>
</dbReference>
<feature type="region of interest" description="Disordered" evidence="2">
    <location>
        <begin position="445"/>
        <end position="590"/>
    </location>
</feature>
<reference evidence="4" key="2">
    <citation type="journal article" date="2016" name="Sci. Rep.">
        <title>Dictyocaulus viviparus genome, variome and transcriptome elucidate lungworm biology and support future intervention.</title>
        <authorList>
            <person name="McNulty S.N."/>
            <person name="Strube C."/>
            <person name="Rosa B.A."/>
            <person name="Martin J.C."/>
            <person name="Tyagi R."/>
            <person name="Choi Y.J."/>
            <person name="Wang Q."/>
            <person name="Hallsworth Pepin K."/>
            <person name="Zhang X."/>
            <person name="Ozersky P."/>
            <person name="Wilson R.K."/>
            <person name="Sternberg P.W."/>
            <person name="Gasser R.B."/>
            <person name="Mitreva M."/>
        </authorList>
    </citation>
    <scope>NUCLEOTIDE SEQUENCE [LARGE SCALE GENOMIC DNA]</scope>
    <source>
        <strain evidence="4">HannoverDv2000</strain>
    </source>
</reference>